<protein>
    <submittedName>
        <fullName evidence="3">Uncharacterized protein</fullName>
    </submittedName>
</protein>
<accession>A0A0V0R852</accession>
<dbReference type="Proteomes" id="UP000054937">
    <property type="component" value="Unassembled WGS sequence"/>
</dbReference>
<evidence type="ECO:0000313" key="3">
    <source>
        <dbReference type="EMBL" id="KRX10544.1"/>
    </source>
</evidence>
<dbReference type="EMBL" id="LDAU01000025">
    <property type="protein sequence ID" value="KRX10544.1"/>
    <property type="molecule type" value="Genomic_DNA"/>
</dbReference>
<name>A0A0V0R852_PSEPJ</name>
<evidence type="ECO:0000256" key="2">
    <source>
        <dbReference type="SAM" id="MobiDB-lite"/>
    </source>
</evidence>
<feature type="coiled-coil region" evidence="1">
    <location>
        <begin position="91"/>
        <end position="140"/>
    </location>
</feature>
<gene>
    <name evidence="3" type="ORF">PPERSA_05364</name>
</gene>
<dbReference type="InParanoid" id="A0A0V0R852"/>
<feature type="region of interest" description="Disordered" evidence="2">
    <location>
        <begin position="243"/>
        <end position="270"/>
    </location>
</feature>
<keyword evidence="1" id="KW-0175">Coiled coil</keyword>
<feature type="compositionally biased region" description="Polar residues" evidence="2">
    <location>
        <begin position="252"/>
        <end position="270"/>
    </location>
</feature>
<evidence type="ECO:0000256" key="1">
    <source>
        <dbReference type="SAM" id="Coils"/>
    </source>
</evidence>
<dbReference type="AlphaFoldDB" id="A0A0V0R852"/>
<reference evidence="3 4" key="1">
    <citation type="journal article" date="2015" name="Sci. Rep.">
        <title>Genome of the facultative scuticociliatosis pathogen Pseudocohnilembus persalinus provides insight into its virulence through horizontal gene transfer.</title>
        <authorList>
            <person name="Xiong J."/>
            <person name="Wang G."/>
            <person name="Cheng J."/>
            <person name="Tian M."/>
            <person name="Pan X."/>
            <person name="Warren A."/>
            <person name="Jiang C."/>
            <person name="Yuan D."/>
            <person name="Miao W."/>
        </authorList>
    </citation>
    <scope>NUCLEOTIDE SEQUENCE [LARGE SCALE GENOMIC DNA]</scope>
    <source>
        <strain evidence="3">36N120E</strain>
    </source>
</reference>
<proteinExistence type="predicted"/>
<keyword evidence="4" id="KW-1185">Reference proteome</keyword>
<comment type="caution">
    <text evidence="3">The sequence shown here is derived from an EMBL/GenBank/DDBJ whole genome shotgun (WGS) entry which is preliminary data.</text>
</comment>
<feature type="coiled-coil region" evidence="1">
    <location>
        <begin position="3"/>
        <end position="30"/>
    </location>
</feature>
<organism evidence="3 4">
    <name type="scientific">Pseudocohnilembus persalinus</name>
    <name type="common">Ciliate</name>
    <dbReference type="NCBI Taxonomy" id="266149"/>
    <lineage>
        <taxon>Eukaryota</taxon>
        <taxon>Sar</taxon>
        <taxon>Alveolata</taxon>
        <taxon>Ciliophora</taxon>
        <taxon>Intramacronucleata</taxon>
        <taxon>Oligohymenophorea</taxon>
        <taxon>Scuticociliatia</taxon>
        <taxon>Philasterida</taxon>
        <taxon>Pseudocohnilembidae</taxon>
        <taxon>Pseudocohnilembus</taxon>
    </lineage>
</organism>
<evidence type="ECO:0000313" key="4">
    <source>
        <dbReference type="Proteomes" id="UP000054937"/>
    </source>
</evidence>
<sequence>MELNQVKLSLQNFREQAQKIKNILENFNVLNYVSTPAASFWNQIINVFVIPNSINRLVFSNQFFEIVINIQKILLEEMFFLDKQKAPNLLLVSQNDELIKIREKKSNLLENLQQNPNNFIQQDEQILNNISQQITQTELEKQIKFCKEVYFQNIFQISLSFDQLYLNLKNSLLKPNFSLILMEMIQKLSINFKQENTLNQQIIATTTSYIQKNKILFEKQQKTKQIVQKMKILNQDITEQEKKISESKENRTATLSQGNKRQFNLKQRRN</sequence>